<keyword evidence="1" id="KW-0812">Transmembrane</keyword>
<dbReference type="RefSeq" id="WP_251945270.1">
    <property type="nucleotide sequence ID" value="NZ_JAMRYM010000031.1"/>
</dbReference>
<dbReference type="EMBL" id="JAMRYM010000031">
    <property type="protein sequence ID" value="MCM6762554.1"/>
    <property type="molecule type" value="Genomic_DNA"/>
</dbReference>
<gene>
    <name evidence="2" type="ORF">NB037_09015</name>
</gene>
<reference evidence="2" key="1">
    <citation type="submission" date="2022-06" db="EMBL/GenBank/DDBJ databases">
        <title>Whole genome shotgun sequencing (WGS) of Rathayibacter sp. ZW T2_19, isolated from stored onions (Allium cepa).</title>
        <authorList>
            <person name="Stoll D.A."/>
            <person name="Huch M."/>
        </authorList>
    </citation>
    <scope>NUCLEOTIDE SEQUENCE</scope>
    <source>
        <strain evidence="2">ZW T2_19</strain>
    </source>
</reference>
<keyword evidence="1" id="KW-0472">Membrane</keyword>
<proteinExistence type="predicted"/>
<organism evidence="2 3">
    <name type="scientific">Rathayibacter rubneri</name>
    <dbReference type="NCBI Taxonomy" id="2950106"/>
    <lineage>
        <taxon>Bacteria</taxon>
        <taxon>Bacillati</taxon>
        <taxon>Actinomycetota</taxon>
        <taxon>Actinomycetes</taxon>
        <taxon>Micrococcales</taxon>
        <taxon>Microbacteriaceae</taxon>
        <taxon>Rathayibacter</taxon>
    </lineage>
</organism>
<evidence type="ECO:0000313" key="2">
    <source>
        <dbReference type="EMBL" id="MCM6762554.1"/>
    </source>
</evidence>
<keyword evidence="1" id="KW-1133">Transmembrane helix</keyword>
<feature type="transmembrane region" description="Helical" evidence="1">
    <location>
        <begin position="117"/>
        <end position="138"/>
    </location>
</feature>
<evidence type="ECO:0000256" key="1">
    <source>
        <dbReference type="SAM" id="Phobius"/>
    </source>
</evidence>
<sequence>MSATRVDDRAPAPVRRRSGLDPHSDTFHAFADVLYTGVLVFALSLPVVTGFAALGAGVQALREARAADGHVSVGSVLRAFGRRLRHPVAQLLLPTLVTALLVLDVLVLPFLGADPTAAAVVPIVLAATAGAVALRVAGAWRDDVPARRTLALAWRRMSADAGGTLVLILAVASAGAVIAVVPLLVVVMAGPLALAALAMDRDGEVPR</sequence>
<protein>
    <submittedName>
        <fullName evidence="2">Uncharacterized protein</fullName>
    </submittedName>
</protein>
<accession>A0A9X2IUD9</accession>
<keyword evidence="3" id="KW-1185">Reference proteome</keyword>
<feature type="transmembrane region" description="Helical" evidence="1">
    <location>
        <begin position="33"/>
        <end position="56"/>
    </location>
</feature>
<dbReference type="AlphaFoldDB" id="A0A9X2IUD9"/>
<feature type="transmembrane region" description="Helical" evidence="1">
    <location>
        <begin position="91"/>
        <end position="111"/>
    </location>
</feature>
<dbReference type="Proteomes" id="UP001155240">
    <property type="component" value="Unassembled WGS sequence"/>
</dbReference>
<evidence type="ECO:0000313" key="3">
    <source>
        <dbReference type="Proteomes" id="UP001155240"/>
    </source>
</evidence>
<name>A0A9X2IUD9_9MICO</name>
<feature type="transmembrane region" description="Helical" evidence="1">
    <location>
        <begin position="165"/>
        <end position="198"/>
    </location>
</feature>
<comment type="caution">
    <text evidence="2">The sequence shown here is derived from an EMBL/GenBank/DDBJ whole genome shotgun (WGS) entry which is preliminary data.</text>
</comment>